<evidence type="ECO:0000313" key="8">
    <source>
        <dbReference type="EMBL" id="GAT19972.1"/>
    </source>
</evidence>
<dbReference type="Pfam" id="PF11712">
    <property type="entry name" value="Vma12"/>
    <property type="match status" value="1"/>
</dbReference>
<evidence type="ECO:0000313" key="9">
    <source>
        <dbReference type="Proteomes" id="UP000075230"/>
    </source>
</evidence>
<dbReference type="Proteomes" id="UP000075230">
    <property type="component" value="Unassembled WGS sequence"/>
</dbReference>
<dbReference type="AlphaFoldDB" id="A0A146F206"/>
<keyword evidence="3" id="KW-0256">Endoplasmic reticulum</keyword>
<evidence type="ECO:0000256" key="1">
    <source>
        <dbReference type="ARBA" id="ARBA00004477"/>
    </source>
</evidence>
<evidence type="ECO:0000256" key="2">
    <source>
        <dbReference type="ARBA" id="ARBA00022692"/>
    </source>
</evidence>
<dbReference type="GO" id="GO:0070072">
    <property type="term" value="P:vacuolar proton-transporting V-type ATPase complex assembly"/>
    <property type="evidence" value="ECO:0007669"/>
    <property type="project" value="InterPro"/>
</dbReference>
<feature type="region of interest" description="Disordered" evidence="6">
    <location>
        <begin position="74"/>
        <end position="95"/>
    </location>
</feature>
<feature type="region of interest" description="Disordered" evidence="6">
    <location>
        <begin position="288"/>
        <end position="318"/>
    </location>
</feature>
<reference evidence="8 9" key="1">
    <citation type="journal article" date="2016" name="DNA Res.">
        <title>Genome sequence of Aspergillus luchuensis NBRC 4314.</title>
        <authorList>
            <person name="Yamada O."/>
            <person name="Machida M."/>
            <person name="Hosoyama A."/>
            <person name="Goto M."/>
            <person name="Takahashi T."/>
            <person name="Futagami T."/>
            <person name="Yamagata Y."/>
            <person name="Takeuchi M."/>
            <person name="Kobayashi T."/>
            <person name="Koike H."/>
            <person name="Abe K."/>
            <person name="Asai K."/>
            <person name="Arita M."/>
            <person name="Fujita N."/>
            <person name="Fukuda K."/>
            <person name="Higa K."/>
            <person name="Horikawa H."/>
            <person name="Ishikawa T."/>
            <person name="Jinno K."/>
            <person name="Kato Y."/>
            <person name="Kirimura K."/>
            <person name="Mizutani O."/>
            <person name="Nakasone K."/>
            <person name="Sano M."/>
            <person name="Shiraishi Y."/>
            <person name="Tsukahara M."/>
            <person name="Gomi K."/>
        </authorList>
    </citation>
    <scope>NUCLEOTIDE SEQUENCE [LARGE SCALE GENOMIC DNA]</scope>
    <source>
        <strain evidence="8 9">RIB 2604</strain>
    </source>
</reference>
<evidence type="ECO:0000256" key="5">
    <source>
        <dbReference type="ARBA" id="ARBA00023136"/>
    </source>
</evidence>
<feature type="transmembrane region" description="Helical" evidence="7">
    <location>
        <begin position="191"/>
        <end position="210"/>
    </location>
</feature>
<keyword evidence="5 7" id="KW-0472">Membrane</keyword>
<evidence type="ECO:0000256" key="3">
    <source>
        <dbReference type="ARBA" id="ARBA00022824"/>
    </source>
</evidence>
<reference evidence="9" key="2">
    <citation type="submission" date="2016-02" db="EMBL/GenBank/DDBJ databases">
        <title>Genome sequencing of Aspergillus luchuensis NBRC 4314.</title>
        <authorList>
            <person name="Yamada O."/>
        </authorList>
    </citation>
    <scope>NUCLEOTIDE SEQUENCE [LARGE SCALE GENOMIC DNA]</scope>
    <source>
        <strain evidence="9">RIB 2604</strain>
    </source>
</reference>
<dbReference type="GO" id="GO:0005789">
    <property type="term" value="C:endoplasmic reticulum membrane"/>
    <property type="evidence" value="ECO:0007669"/>
    <property type="project" value="UniProtKB-SubCell"/>
</dbReference>
<evidence type="ECO:0000256" key="6">
    <source>
        <dbReference type="SAM" id="MobiDB-lite"/>
    </source>
</evidence>
<feature type="transmembrane region" description="Helical" evidence="7">
    <location>
        <begin position="242"/>
        <end position="263"/>
    </location>
</feature>
<proteinExistence type="predicted"/>
<comment type="subcellular location">
    <subcellularLocation>
        <location evidence="1">Endoplasmic reticulum membrane</location>
        <topology evidence="1">Multi-pass membrane protein</topology>
    </subcellularLocation>
</comment>
<comment type="caution">
    <text evidence="8">The sequence shown here is derived from an EMBL/GenBank/DDBJ whole genome shotgun (WGS) entry which is preliminary data.</text>
</comment>
<organism evidence="8 9">
    <name type="scientific">Aspergillus kawachii</name>
    <name type="common">White koji mold</name>
    <name type="synonym">Aspergillus awamori var. kawachi</name>
    <dbReference type="NCBI Taxonomy" id="1069201"/>
    <lineage>
        <taxon>Eukaryota</taxon>
        <taxon>Fungi</taxon>
        <taxon>Dikarya</taxon>
        <taxon>Ascomycota</taxon>
        <taxon>Pezizomycotina</taxon>
        <taxon>Eurotiomycetes</taxon>
        <taxon>Eurotiomycetidae</taxon>
        <taxon>Eurotiales</taxon>
        <taxon>Aspergillaceae</taxon>
        <taxon>Aspergillus</taxon>
        <taxon>Aspergillus subgen. Circumdati</taxon>
    </lineage>
</organism>
<protein>
    <submittedName>
        <fullName evidence="8">Similar to An07g06590</fullName>
    </submittedName>
</protein>
<name>A0A146F206_ASPKA</name>
<dbReference type="VEuPathDB" id="FungiDB:ASPFODRAFT_123568"/>
<dbReference type="InterPro" id="IPR021013">
    <property type="entry name" value="ATPase_Vma12"/>
</dbReference>
<evidence type="ECO:0000256" key="7">
    <source>
        <dbReference type="SAM" id="Phobius"/>
    </source>
</evidence>
<gene>
    <name evidence="8" type="ORF">RIB2604_00605560</name>
</gene>
<dbReference type="PANTHER" id="PTHR31394:SF1">
    <property type="entry name" value="TRANSMEMBRANE PROTEIN 199"/>
    <property type="match status" value="1"/>
</dbReference>
<keyword evidence="4 7" id="KW-1133">Transmembrane helix</keyword>
<feature type="region of interest" description="Disordered" evidence="6">
    <location>
        <begin position="333"/>
        <end position="352"/>
    </location>
</feature>
<dbReference type="PANTHER" id="PTHR31394">
    <property type="entry name" value="TRANSMEMBRANE PROTEIN 199"/>
    <property type="match status" value="1"/>
</dbReference>
<keyword evidence="2 7" id="KW-0812">Transmembrane</keyword>
<evidence type="ECO:0000256" key="4">
    <source>
        <dbReference type="ARBA" id="ARBA00022989"/>
    </source>
</evidence>
<accession>A0A146F206</accession>
<sequence>MVLLTTTPPILSAIKALPPTSRHDFSLPDTLNLEDPISHDQLIKIARYFRQKPTTDSSPSVDRSKTLNSLLRGTKVYVPPPPKKPEPVSTYLSPTHPPTLYTNKINKPDIKKSPEYLALKARLLAAAETDAYNRMTSSFSSSSFFPPSSRTPASTKPSIFTSSTPTLEALHNKHNPKNDDDNGTDPLTPGLVLNIFLSVLITGFSVYWALRSFRSPEMLVSTVARVWRGKGTGQGVSESVKVLVSLGAAVVVGVAEVMIYAIYLRKVEVARGRERRVKERKVVVGSERVGGGKSREGGEDGGNGERVGEGDKEEEVIWGRGVNGGLRRRVREKWEEKEKDSINMDKQRDKSE</sequence>
<dbReference type="EMBL" id="BCWF01000006">
    <property type="protein sequence ID" value="GAT19972.1"/>
    <property type="molecule type" value="Genomic_DNA"/>
</dbReference>